<dbReference type="EMBL" id="JAODUP010000307">
    <property type="protein sequence ID" value="KAK2153106.1"/>
    <property type="molecule type" value="Genomic_DNA"/>
</dbReference>
<feature type="region of interest" description="Disordered" evidence="1">
    <location>
        <begin position="96"/>
        <end position="119"/>
    </location>
</feature>
<dbReference type="Proteomes" id="UP001208570">
    <property type="component" value="Unassembled WGS sequence"/>
</dbReference>
<keyword evidence="3" id="KW-1185">Reference proteome</keyword>
<sequence length="119" mass="12725">MDESGPHFEHQPCKVFCEKGVQAISSQLRVHLTAYGPGICSSLCGACERSMPPMNVRAYFGLTGICPFNPGWLPESAIATCFLEVPMAINVQASPKLDTSDVPQPCGYTDSQPCGADES</sequence>
<evidence type="ECO:0000313" key="3">
    <source>
        <dbReference type="Proteomes" id="UP001208570"/>
    </source>
</evidence>
<evidence type="ECO:0000313" key="2">
    <source>
        <dbReference type="EMBL" id="KAK2153106.1"/>
    </source>
</evidence>
<evidence type="ECO:0000256" key="1">
    <source>
        <dbReference type="SAM" id="MobiDB-lite"/>
    </source>
</evidence>
<accession>A0AAD9JHJ7</accession>
<reference evidence="2" key="1">
    <citation type="journal article" date="2023" name="Mol. Biol. Evol.">
        <title>Third-Generation Sequencing Reveals the Adaptive Role of the Epigenome in Three Deep-Sea Polychaetes.</title>
        <authorList>
            <person name="Perez M."/>
            <person name="Aroh O."/>
            <person name="Sun Y."/>
            <person name="Lan Y."/>
            <person name="Juniper S.K."/>
            <person name="Young C.R."/>
            <person name="Angers B."/>
            <person name="Qian P.Y."/>
        </authorList>
    </citation>
    <scope>NUCLEOTIDE SEQUENCE</scope>
    <source>
        <strain evidence="2">P08H-3</strain>
    </source>
</reference>
<proteinExistence type="predicted"/>
<protein>
    <submittedName>
        <fullName evidence="2">Uncharacterized protein</fullName>
    </submittedName>
</protein>
<comment type="caution">
    <text evidence="2">The sequence shown here is derived from an EMBL/GenBank/DDBJ whole genome shotgun (WGS) entry which is preliminary data.</text>
</comment>
<name>A0AAD9JHJ7_9ANNE</name>
<dbReference type="AlphaFoldDB" id="A0AAD9JHJ7"/>
<gene>
    <name evidence="2" type="ORF">LSH36_307g03001</name>
</gene>
<organism evidence="2 3">
    <name type="scientific">Paralvinella palmiformis</name>
    <dbReference type="NCBI Taxonomy" id="53620"/>
    <lineage>
        <taxon>Eukaryota</taxon>
        <taxon>Metazoa</taxon>
        <taxon>Spiralia</taxon>
        <taxon>Lophotrochozoa</taxon>
        <taxon>Annelida</taxon>
        <taxon>Polychaeta</taxon>
        <taxon>Sedentaria</taxon>
        <taxon>Canalipalpata</taxon>
        <taxon>Terebellida</taxon>
        <taxon>Terebelliformia</taxon>
        <taxon>Alvinellidae</taxon>
        <taxon>Paralvinella</taxon>
    </lineage>
</organism>